<evidence type="ECO:0000256" key="5">
    <source>
        <dbReference type="ARBA" id="ARBA00023038"/>
    </source>
</evidence>
<dbReference type="Gene3D" id="2.10.110.10">
    <property type="entry name" value="Cysteine Rich Protein"/>
    <property type="match status" value="1"/>
</dbReference>
<dbReference type="GO" id="GO:0000977">
    <property type="term" value="F:RNA polymerase II transcription regulatory region sequence-specific DNA binding"/>
    <property type="evidence" value="ECO:0007669"/>
    <property type="project" value="TreeGrafter"/>
</dbReference>
<evidence type="ECO:0000256" key="1">
    <source>
        <dbReference type="ARBA" id="ARBA00004123"/>
    </source>
</evidence>
<evidence type="ECO:0000256" key="8">
    <source>
        <dbReference type="ARBA" id="ARBA00023242"/>
    </source>
</evidence>
<dbReference type="PANTHER" id="PTHR24208">
    <property type="entry name" value="LIM/HOMEOBOX PROTEIN LHX"/>
    <property type="match status" value="1"/>
</dbReference>
<keyword evidence="4 9" id="KW-0862">Zinc</keyword>
<organism evidence="12 13">
    <name type="scientific">Knipowitschia caucasica</name>
    <name type="common">Caucasian dwarf goby</name>
    <name type="synonym">Pomatoschistus caucasicus</name>
    <dbReference type="NCBI Taxonomy" id="637954"/>
    <lineage>
        <taxon>Eukaryota</taxon>
        <taxon>Metazoa</taxon>
        <taxon>Chordata</taxon>
        <taxon>Craniata</taxon>
        <taxon>Vertebrata</taxon>
        <taxon>Euteleostomi</taxon>
        <taxon>Actinopterygii</taxon>
        <taxon>Neopterygii</taxon>
        <taxon>Teleostei</taxon>
        <taxon>Neoteleostei</taxon>
        <taxon>Acanthomorphata</taxon>
        <taxon>Gobiaria</taxon>
        <taxon>Gobiiformes</taxon>
        <taxon>Gobioidei</taxon>
        <taxon>Gobiidae</taxon>
        <taxon>Gobiinae</taxon>
        <taxon>Knipowitschia</taxon>
    </lineage>
</organism>
<evidence type="ECO:0000313" key="12">
    <source>
        <dbReference type="EMBL" id="CAL1571405.1"/>
    </source>
</evidence>
<evidence type="ECO:0000256" key="2">
    <source>
        <dbReference type="ARBA" id="ARBA00022723"/>
    </source>
</evidence>
<dbReference type="SUPFAM" id="SSF57716">
    <property type="entry name" value="Glucocorticoid receptor-like (DNA-binding domain)"/>
    <property type="match status" value="2"/>
</dbReference>
<evidence type="ECO:0000259" key="11">
    <source>
        <dbReference type="PROSITE" id="PS50023"/>
    </source>
</evidence>
<evidence type="ECO:0000256" key="9">
    <source>
        <dbReference type="PROSITE-ProRule" id="PRU00125"/>
    </source>
</evidence>
<protein>
    <recommendedName>
        <fullName evidence="11">LIM zinc-binding domain-containing protein</fullName>
    </recommendedName>
</protein>
<evidence type="ECO:0000256" key="3">
    <source>
        <dbReference type="ARBA" id="ARBA00022737"/>
    </source>
</evidence>
<dbReference type="PROSITE" id="PS50023">
    <property type="entry name" value="LIM_DOMAIN_2"/>
    <property type="match status" value="1"/>
</dbReference>
<dbReference type="InterPro" id="IPR049618">
    <property type="entry name" value="Lhx1/5_LIM1"/>
</dbReference>
<evidence type="ECO:0000256" key="4">
    <source>
        <dbReference type="ARBA" id="ARBA00022833"/>
    </source>
</evidence>
<evidence type="ECO:0000256" key="10">
    <source>
        <dbReference type="SAM" id="MobiDB-lite"/>
    </source>
</evidence>
<keyword evidence="5 9" id="KW-0440">LIM domain</keyword>
<dbReference type="GO" id="GO:0005634">
    <property type="term" value="C:nucleus"/>
    <property type="evidence" value="ECO:0007669"/>
    <property type="project" value="UniProtKB-SubCell"/>
</dbReference>
<dbReference type="GO" id="GO:0000981">
    <property type="term" value="F:DNA-binding transcription factor activity, RNA polymerase II-specific"/>
    <property type="evidence" value="ECO:0007669"/>
    <property type="project" value="TreeGrafter"/>
</dbReference>
<keyword evidence="13" id="KW-1185">Reference proteome</keyword>
<gene>
    <name evidence="12" type="ORF">KC01_LOCUS3522</name>
</gene>
<accession>A0AAV2J415</accession>
<feature type="domain" description="LIM zinc-binding" evidence="11">
    <location>
        <begin position="2"/>
        <end position="61"/>
    </location>
</feature>
<dbReference type="PROSITE" id="PS00478">
    <property type="entry name" value="LIM_DOMAIN_1"/>
    <property type="match status" value="1"/>
</dbReference>
<dbReference type="GO" id="GO:0008270">
    <property type="term" value="F:zinc ion binding"/>
    <property type="evidence" value="ECO:0007669"/>
    <property type="project" value="InterPro"/>
</dbReference>
<dbReference type="GO" id="GO:0030182">
    <property type="term" value="P:neuron differentiation"/>
    <property type="evidence" value="ECO:0007669"/>
    <property type="project" value="TreeGrafter"/>
</dbReference>
<evidence type="ECO:0000256" key="7">
    <source>
        <dbReference type="ARBA" id="ARBA00023155"/>
    </source>
</evidence>
<name>A0AAV2J415_KNICA</name>
<dbReference type="FunFam" id="2.10.110.10:FF:000120">
    <property type="entry name" value="Insulin gene enhancer protein ISL-2"/>
    <property type="match status" value="1"/>
</dbReference>
<dbReference type="Pfam" id="PF00412">
    <property type="entry name" value="LIM"/>
    <property type="match status" value="1"/>
</dbReference>
<comment type="subcellular location">
    <subcellularLocation>
        <location evidence="1">Nucleus</location>
    </subcellularLocation>
</comment>
<keyword evidence="6" id="KW-0238">DNA-binding</keyword>
<evidence type="ECO:0000313" key="13">
    <source>
        <dbReference type="Proteomes" id="UP001497482"/>
    </source>
</evidence>
<dbReference type="SMART" id="SM00132">
    <property type="entry name" value="LIM"/>
    <property type="match status" value="1"/>
</dbReference>
<proteinExistence type="predicted"/>
<dbReference type="CDD" id="cd09367">
    <property type="entry name" value="LIM1_Lhx1_Lhx5"/>
    <property type="match status" value="1"/>
</dbReference>
<evidence type="ECO:0000256" key="6">
    <source>
        <dbReference type="ARBA" id="ARBA00023125"/>
    </source>
</evidence>
<dbReference type="InterPro" id="IPR001781">
    <property type="entry name" value="Znf_LIM"/>
</dbReference>
<dbReference type="InterPro" id="IPR050453">
    <property type="entry name" value="LIM_Homeobox_TF"/>
</dbReference>
<sequence length="86" mass="9759">MVHCAGCERPILDRFLLNVLDRAWHVKCVQCCDCKCNLTEKCFSREGRLYCKNDFFRGARGREVGEWGEAEGGERGTRAGARSSSR</sequence>
<keyword evidence="8" id="KW-0539">Nucleus</keyword>
<dbReference type="EMBL" id="OZ035832">
    <property type="protein sequence ID" value="CAL1571405.1"/>
    <property type="molecule type" value="Genomic_DNA"/>
</dbReference>
<keyword evidence="7" id="KW-0371">Homeobox</keyword>
<dbReference type="AlphaFoldDB" id="A0AAV2J415"/>
<feature type="region of interest" description="Disordered" evidence="10">
    <location>
        <begin position="67"/>
        <end position="86"/>
    </location>
</feature>
<reference evidence="12 13" key="1">
    <citation type="submission" date="2024-04" db="EMBL/GenBank/DDBJ databases">
        <authorList>
            <person name="Waldvogel A.-M."/>
            <person name="Schoenle A."/>
        </authorList>
    </citation>
    <scope>NUCLEOTIDE SEQUENCE [LARGE SCALE GENOMIC DNA]</scope>
</reference>
<keyword evidence="2 9" id="KW-0479">Metal-binding</keyword>
<keyword evidence="3" id="KW-0677">Repeat</keyword>
<dbReference type="PANTHER" id="PTHR24208:SF106">
    <property type="entry name" value="LIM_HOMEOBOX PROTEIN LHX1"/>
    <property type="match status" value="1"/>
</dbReference>
<dbReference type="Proteomes" id="UP001497482">
    <property type="component" value="Chromosome 10"/>
</dbReference>